<dbReference type="AlphaFoldDB" id="A0A238IV17"/>
<evidence type="ECO:0008006" key="4">
    <source>
        <dbReference type="Google" id="ProtNLM"/>
    </source>
</evidence>
<evidence type="ECO:0000256" key="1">
    <source>
        <dbReference type="SAM" id="SignalP"/>
    </source>
</evidence>
<protein>
    <recommendedName>
        <fullName evidence="4">Porin domain-containing protein</fullName>
    </recommendedName>
</protein>
<feature type="signal peptide" evidence="1">
    <location>
        <begin position="1"/>
        <end position="19"/>
    </location>
</feature>
<feature type="chain" id="PRO_5012759988" description="Porin domain-containing protein" evidence="1">
    <location>
        <begin position="20"/>
        <end position="285"/>
    </location>
</feature>
<proteinExistence type="predicted"/>
<reference evidence="2 3" key="1">
    <citation type="submission" date="2017-05" db="EMBL/GenBank/DDBJ databases">
        <authorList>
            <person name="Song R."/>
            <person name="Chenine A.L."/>
            <person name="Ruprecht R.M."/>
        </authorList>
    </citation>
    <scope>NUCLEOTIDE SEQUENCE [LARGE SCALE GENOMIC DNA]</scope>
    <source>
        <strain evidence="2 3">CECT 8489</strain>
    </source>
</reference>
<keyword evidence="3" id="KW-1185">Reference proteome</keyword>
<keyword evidence="1" id="KW-0732">Signal</keyword>
<organism evidence="2 3">
    <name type="scientific">Boseongicola aestuarii</name>
    <dbReference type="NCBI Taxonomy" id="1470561"/>
    <lineage>
        <taxon>Bacteria</taxon>
        <taxon>Pseudomonadati</taxon>
        <taxon>Pseudomonadota</taxon>
        <taxon>Alphaproteobacteria</taxon>
        <taxon>Rhodobacterales</taxon>
        <taxon>Paracoccaceae</taxon>
        <taxon>Boseongicola</taxon>
    </lineage>
</organism>
<accession>A0A238IV17</accession>
<evidence type="ECO:0000313" key="3">
    <source>
        <dbReference type="Proteomes" id="UP000201838"/>
    </source>
</evidence>
<dbReference type="Proteomes" id="UP000201838">
    <property type="component" value="Unassembled WGS sequence"/>
</dbReference>
<sequence length="285" mass="29514">MRYPLAAFILICVAGSGHAEEQSLVIDDASISLDFASVSRLATDAPETSFRFGGAAVEPRVKLGLSANDDRRATYASAGFDASFGEVGIGRPRSILDNGPLPDGAPGVPQTLRPLAAEAALDERLGAGLRVSAKSGPVSFGTSLHSIEQSNISVLGFAGRYDVDRVPVIDKIAVYGGAESDGDEQRFRLGTEMTRGITTAGVDVLRSNEDQGRTLSQVYLGLALTSSVSLGVSGLRDTLDASDTTDTRFGLGASIATVGGAFIRGGVDGFTSDDPAFGLSVGFEF</sequence>
<evidence type="ECO:0000313" key="2">
    <source>
        <dbReference type="EMBL" id="SMX22289.1"/>
    </source>
</evidence>
<dbReference type="RefSeq" id="WP_141138210.1">
    <property type="nucleotide sequence ID" value="NZ_FXXQ01000001.1"/>
</dbReference>
<dbReference type="EMBL" id="FXXQ01000001">
    <property type="protein sequence ID" value="SMX22289.1"/>
    <property type="molecule type" value="Genomic_DNA"/>
</dbReference>
<gene>
    <name evidence="2" type="ORF">BOA8489_00380</name>
</gene>
<name>A0A238IV17_9RHOB</name>